<accession>A0A193GG66</accession>
<dbReference type="SUPFAM" id="SSF52972">
    <property type="entry name" value="ITPase-like"/>
    <property type="match status" value="1"/>
</dbReference>
<dbReference type="KEGG" id="bfz:BAU07_18275"/>
<gene>
    <name evidence="6" type="ORF">BAU07_18275</name>
</gene>
<dbReference type="InterPro" id="IPR029001">
    <property type="entry name" value="ITPase-like_fam"/>
</dbReference>
<comment type="similarity">
    <text evidence="5">Belongs to the Maf family. YceF subfamily.</text>
</comment>
<proteinExistence type="inferred from homology"/>
<dbReference type="STRING" id="463014.BAU07_18275"/>
<dbReference type="GO" id="GO:0005737">
    <property type="term" value="C:cytoplasm"/>
    <property type="evidence" value="ECO:0007669"/>
    <property type="project" value="UniProtKB-SubCell"/>
</dbReference>
<evidence type="ECO:0000313" key="7">
    <source>
        <dbReference type="Proteomes" id="UP000091926"/>
    </source>
</evidence>
<dbReference type="GO" id="GO:0009117">
    <property type="term" value="P:nucleotide metabolic process"/>
    <property type="evidence" value="ECO:0007669"/>
    <property type="project" value="UniProtKB-KW"/>
</dbReference>
<dbReference type="HAMAP" id="MF_00528">
    <property type="entry name" value="Maf"/>
    <property type="match status" value="1"/>
</dbReference>
<dbReference type="Gene3D" id="3.90.950.10">
    <property type="match status" value="1"/>
</dbReference>
<dbReference type="EMBL" id="CP016172">
    <property type="protein sequence ID" value="ANN78805.1"/>
    <property type="molecule type" value="Genomic_DNA"/>
</dbReference>
<evidence type="ECO:0000256" key="5">
    <source>
        <dbReference type="HAMAP-Rule" id="MF_00528"/>
    </source>
</evidence>
<comment type="subcellular location">
    <subcellularLocation>
        <location evidence="1 5">Cytoplasm</location>
    </subcellularLocation>
</comment>
<dbReference type="InterPro" id="IPR003697">
    <property type="entry name" value="Maf-like"/>
</dbReference>
<dbReference type="RefSeq" id="WP_066660516.1">
    <property type="nucleotide sequence ID" value="NZ_CBCSCL010000004.1"/>
</dbReference>
<dbReference type="EC" id="3.6.1.-" evidence="5"/>
<keyword evidence="7" id="KW-1185">Reference proteome</keyword>
<dbReference type="PANTHER" id="PTHR43213:SF10">
    <property type="entry name" value="7-METHYL-GTP PYROPHOSPHATASE"/>
    <property type="match status" value="1"/>
</dbReference>
<comment type="catalytic activity">
    <reaction evidence="5">
        <text>N(7)-methyl-GTP + H2O = N(7)-methyl-GMP + diphosphate + H(+)</text>
        <dbReference type="Rhea" id="RHEA:58744"/>
        <dbReference type="ChEBI" id="CHEBI:15377"/>
        <dbReference type="ChEBI" id="CHEBI:15378"/>
        <dbReference type="ChEBI" id="CHEBI:33019"/>
        <dbReference type="ChEBI" id="CHEBI:58285"/>
        <dbReference type="ChEBI" id="CHEBI:87133"/>
    </reaction>
</comment>
<keyword evidence="3 5" id="KW-0378">Hydrolase</keyword>
<evidence type="ECO:0000256" key="3">
    <source>
        <dbReference type="ARBA" id="ARBA00022801"/>
    </source>
</evidence>
<dbReference type="AlphaFoldDB" id="A0A193GG66"/>
<evidence type="ECO:0000313" key="6">
    <source>
        <dbReference type="EMBL" id="ANN78805.1"/>
    </source>
</evidence>
<protein>
    <recommendedName>
        <fullName evidence="5">7-methyl-GTP pyrophosphatase</fullName>
        <shortName evidence="5">m(7)GTP pyrophosphatase</shortName>
        <ecNumber evidence="5">3.6.1.-</ecNumber>
    </recommendedName>
</protein>
<keyword evidence="4 5" id="KW-0546">Nucleotide metabolism</keyword>
<comment type="function">
    <text evidence="5">Nucleoside triphosphate pyrophosphatase that hydrolyzes 7-methyl-GTP (m(7)GTP). May have a dual role in cell division arrest and in preventing the incorporation of modified nucleotides into cellular nucleic acids.</text>
</comment>
<feature type="site" description="Important for substrate specificity" evidence="5">
    <location>
        <position position="69"/>
    </location>
</feature>
<feature type="site" description="Important for substrate specificity" evidence="5">
    <location>
        <position position="151"/>
    </location>
</feature>
<dbReference type="Proteomes" id="UP000091926">
    <property type="component" value="Chromosome"/>
</dbReference>
<evidence type="ECO:0000256" key="2">
    <source>
        <dbReference type="ARBA" id="ARBA00022490"/>
    </source>
</evidence>
<dbReference type="Pfam" id="PF02545">
    <property type="entry name" value="Maf"/>
    <property type="match status" value="1"/>
</dbReference>
<dbReference type="PIRSF" id="PIRSF006305">
    <property type="entry name" value="Maf"/>
    <property type="match status" value="1"/>
</dbReference>
<dbReference type="GO" id="GO:0047429">
    <property type="term" value="F:nucleoside triphosphate diphosphatase activity"/>
    <property type="evidence" value="ECO:0007669"/>
    <property type="project" value="InterPro"/>
</dbReference>
<organism evidence="6 7">
    <name type="scientific">Bordetella flabilis</name>
    <dbReference type="NCBI Taxonomy" id="463014"/>
    <lineage>
        <taxon>Bacteria</taxon>
        <taxon>Pseudomonadati</taxon>
        <taxon>Pseudomonadota</taxon>
        <taxon>Betaproteobacteria</taxon>
        <taxon>Burkholderiales</taxon>
        <taxon>Alcaligenaceae</taxon>
        <taxon>Bordetella</taxon>
    </lineage>
</organism>
<dbReference type="PANTHER" id="PTHR43213">
    <property type="entry name" value="BIFUNCTIONAL DTTP/UTP PYROPHOSPHATASE/METHYLTRANSFERASE PROTEIN-RELATED"/>
    <property type="match status" value="1"/>
</dbReference>
<keyword evidence="2 5" id="KW-0963">Cytoplasm</keyword>
<feature type="site" description="Important for substrate specificity" evidence="5">
    <location>
        <position position="11"/>
    </location>
</feature>
<dbReference type="CDD" id="cd00555">
    <property type="entry name" value="Maf"/>
    <property type="match status" value="1"/>
</dbReference>
<comment type="cofactor">
    <cofactor evidence="5">
        <name>a divalent metal cation</name>
        <dbReference type="ChEBI" id="CHEBI:60240"/>
    </cofactor>
</comment>
<sequence length="207" mass="21602">MPLILASTSPYRRELLARLRLPFDTVAPQVDETPRPGEAPCDLAVRLSIAKAAAVSARHPGAVVIGSDQVATVHGAPIGKPGDFERARAQLRMLSGQEVAFHSALAVTDGTRTTHADIVTRCRFRPLSDAAIDAYLHAETPFDTAGSAKAEGLGIALMDSMHSDDPTAIIGLPLIALTGMLAQFGLDPLQAPLAAHGQPAVPSGSHP</sequence>
<reference evidence="6 7" key="1">
    <citation type="submission" date="2016-06" db="EMBL/GenBank/DDBJ databases">
        <title>Complete genome sequences of Bordetella bronchialis and Bordetella flabilis.</title>
        <authorList>
            <person name="LiPuma J.J."/>
            <person name="Spilker T."/>
        </authorList>
    </citation>
    <scope>NUCLEOTIDE SEQUENCE [LARGE SCALE GENOMIC DNA]</scope>
    <source>
        <strain evidence="6 7">AU10664</strain>
    </source>
</reference>
<comment type="caution">
    <text evidence="5">Lacks conserved residue(s) required for the propagation of feature annotation.</text>
</comment>
<dbReference type="OrthoDB" id="9813694at2"/>
<evidence type="ECO:0000256" key="4">
    <source>
        <dbReference type="ARBA" id="ARBA00023080"/>
    </source>
</evidence>
<name>A0A193GG66_9BORD</name>
<feature type="active site" description="Proton acceptor" evidence="5">
    <location>
        <position position="68"/>
    </location>
</feature>
<dbReference type="NCBIfam" id="TIGR00172">
    <property type="entry name" value="maf"/>
    <property type="match status" value="1"/>
</dbReference>
<evidence type="ECO:0000256" key="1">
    <source>
        <dbReference type="ARBA" id="ARBA00004496"/>
    </source>
</evidence>